<dbReference type="InterPro" id="IPR043145">
    <property type="entry name" value="Znf_ZZ_sf"/>
</dbReference>
<evidence type="ECO:0000313" key="7">
    <source>
        <dbReference type="EMBL" id="GAA0171628.1"/>
    </source>
</evidence>
<dbReference type="PANTHER" id="PTHR47841">
    <property type="entry name" value="DIACYLGLYCEROL KINASE THETA-LIKE-RELATED"/>
    <property type="match status" value="1"/>
</dbReference>
<dbReference type="Pfam" id="PF03107">
    <property type="entry name" value="C1_2"/>
    <property type="match status" value="2"/>
</dbReference>
<keyword evidence="3" id="KW-0863">Zinc-finger</keyword>
<dbReference type="Proteomes" id="UP001454036">
    <property type="component" value="Unassembled WGS sequence"/>
</dbReference>
<sequence length="601" mass="63158">MAPLQRNSSSKSKKSSTINHATHPKHPLEELNNDSEYSCDGCNTSGVGTRYHCSICSFDLHEHCAKCPVKLSSYVHPRHALVLENKASIDRFCDVCGDLVNGLFYSCEECLIDIHPICTLFPLNAKHDPHPQHVLRLQPGKPGWCVECREICNFWRYRCNTCCIDVHPNCVSTGSSDRGGGGDGSATRGLQPPQTTGIANPTTIYVDNEAPTNGDGATREVEAQQVSQAYPPVGYPGEVPTGGVAIHTQQPTTSYLGAGHDVGMLNSGGSGGLASQGVPHQAPQAYPMAGYGVDVLTAGGSPGSPIKGIPNQAPQMYPPSGYPGEVLAGGGRTQSHIGNLASQGVQYQAQQSHPMAGYDVDGLNASGHTSSPGMGIPNPTPQTYPPTGYSGEVLAGAAGRTQSHICGLPSQGVPYQAQQPHPMAGYGVDVLTPGGHTGSPRKGIPHQTPQSYPVSRNATEVPTTGTGGGGSGSWGIPPVSYPQTGYGIGLPPGGYQMPMNPMMMNPGFPMGMNMMMAQPPTMVIVHQNYPGQGNNFGMNQQHGMKQGNKKNNEEFDELAQMGKDVKKKMQFAAKYAMGLASAASTSLAGAPVNVANLMKKS</sequence>
<organism evidence="7 8">
    <name type="scientific">Lithospermum erythrorhizon</name>
    <name type="common">Purple gromwell</name>
    <name type="synonym">Lithospermum officinale var. erythrorhizon</name>
    <dbReference type="NCBI Taxonomy" id="34254"/>
    <lineage>
        <taxon>Eukaryota</taxon>
        <taxon>Viridiplantae</taxon>
        <taxon>Streptophyta</taxon>
        <taxon>Embryophyta</taxon>
        <taxon>Tracheophyta</taxon>
        <taxon>Spermatophyta</taxon>
        <taxon>Magnoliopsida</taxon>
        <taxon>eudicotyledons</taxon>
        <taxon>Gunneridae</taxon>
        <taxon>Pentapetalae</taxon>
        <taxon>asterids</taxon>
        <taxon>lamiids</taxon>
        <taxon>Boraginales</taxon>
        <taxon>Boraginaceae</taxon>
        <taxon>Boraginoideae</taxon>
        <taxon>Lithospermeae</taxon>
        <taxon>Lithospermum</taxon>
    </lineage>
</organism>
<reference evidence="7 8" key="1">
    <citation type="submission" date="2024-01" db="EMBL/GenBank/DDBJ databases">
        <title>The complete chloroplast genome sequence of Lithospermum erythrorhizon: insights into the phylogenetic relationship among Boraginaceae species and the maternal lineages of purple gromwells.</title>
        <authorList>
            <person name="Okada T."/>
            <person name="Watanabe K."/>
        </authorList>
    </citation>
    <scope>NUCLEOTIDE SEQUENCE [LARGE SCALE GENOMIC DNA]</scope>
</reference>
<keyword evidence="8" id="KW-1185">Reference proteome</keyword>
<dbReference type="Gene3D" id="3.30.60.90">
    <property type="match status" value="1"/>
</dbReference>
<keyword evidence="7" id="KW-0808">Transferase</keyword>
<dbReference type="InterPro" id="IPR004146">
    <property type="entry name" value="DC1"/>
</dbReference>
<name>A0AAV3R8M9_LITER</name>
<evidence type="ECO:0000259" key="6">
    <source>
        <dbReference type="Pfam" id="PF03107"/>
    </source>
</evidence>
<evidence type="ECO:0000256" key="3">
    <source>
        <dbReference type="ARBA" id="ARBA00022771"/>
    </source>
</evidence>
<evidence type="ECO:0000256" key="1">
    <source>
        <dbReference type="ARBA" id="ARBA00022723"/>
    </source>
</evidence>
<accession>A0AAV3R8M9</accession>
<feature type="domain" description="DC1" evidence="6">
    <location>
        <begin position="22"/>
        <end position="65"/>
    </location>
</feature>
<keyword evidence="4" id="KW-0862">Zinc</keyword>
<dbReference type="InterPro" id="IPR046349">
    <property type="entry name" value="C1-like_sf"/>
</dbReference>
<comment type="caution">
    <text evidence="7">The sequence shown here is derived from an EMBL/GenBank/DDBJ whole genome shotgun (WGS) entry which is preliminary data.</text>
</comment>
<dbReference type="EMBL" id="BAABME010007757">
    <property type="protein sequence ID" value="GAA0171628.1"/>
    <property type="molecule type" value="Genomic_DNA"/>
</dbReference>
<dbReference type="SUPFAM" id="SSF57889">
    <property type="entry name" value="Cysteine-rich domain"/>
    <property type="match status" value="1"/>
</dbReference>
<gene>
    <name evidence="7" type="ORF">LIER_25614</name>
</gene>
<evidence type="ECO:0000256" key="2">
    <source>
        <dbReference type="ARBA" id="ARBA00022737"/>
    </source>
</evidence>
<dbReference type="PANTHER" id="PTHR47841:SF7">
    <property type="entry name" value="CYSTEINE_HISTIDINE-RICH C1 DOMAIN PROTEIN"/>
    <property type="match status" value="1"/>
</dbReference>
<feature type="region of interest" description="Disordered" evidence="5">
    <location>
        <begin position="436"/>
        <end position="455"/>
    </location>
</feature>
<evidence type="ECO:0000256" key="5">
    <source>
        <dbReference type="SAM" id="MobiDB-lite"/>
    </source>
</evidence>
<dbReference type="AlphaFoldDB" id="A0AAV3R8M9"/>
<keyword evidence="7" id="KW-0418">Kinase</keyword>
<dbReference type="GO" id="GO:0008270">
    <property type="term" value="F:zinc ion binding"/>
    <property type="evidence" value="ECO:0007669"/>
    <property type="project" value="UniProtKB-KW"/>
</dbReference>
<feature type="compositionally biased region" description="Polar residues" evidence="5">
    <location>
        <begin position="192"/>
        <end position="205"/>
    </location>
</feature>
<evidence type="ECO:0000313" key="8">
    <source>
        <dbReference type="Proteomes" id="UP001454036"/>
    </source>
</evidence>
<proteinExistence type="predicted"/>
<dbReference type="GO" id="GO:0016301">
    <property type="term" value="F:kinase activity"/>
    <property type="evidence" value="ECO:0007669"/>
    <property type="project" value="UniProtKB-KW"/>
</dbReference>
<keyword evidence="1" id="KW-0479">Metal-binding</keyword>
<feature type="region of interest" description="Disordered" evidence="5">
    <location>
        <begin position="174"/>
        <end position="219"/>
    </location>
</feature>
<feature type="region of interest" description="Disordered" evidence="5">
    <location>
        <begin position="1"/>
        <end position="29"/>
    </location>
</feature>
<protein>
    <submittedName>
        <fullName evidence="7">Kinase</fullName>
    </submittedName>
</protein>
<evidence type="ECO:0000256" key="4">
    <source>
        <dbReference type="ARBA" id="ARBA00022833"/>
    </source>
</evidence>
<keyword evidence="2" id="KW-0677">Repeat</keyword>
<feature type="domain" description="DC1" evidence="6">
    <location>
        <begin position="75"/>
        <end position="118"/>
    </location>
</feature>